<keyword evidence="4" id="KW-0378">Hydrolase</keyword>
<dbReference type="EC" id="3.-.-.-" evidence="4"/>
<evidence type="ECO:0000313" key="5">
    <source>
        <dbReference type="Proteomes" id="UP001301442"/>
    </source>
</evidence>
<dbReference type="InterPro" id="IPR051398">
    <property type="entry name" value="Polysacch_Deacetylase"/>
</dbReference>
<evidence type="ECO:0000256" key="2">
    <source>
        <dbReference type="ARBA" id="ARBA00022729"/>
    </source>
</evidence>
<sequence>MMSYYQRILQLSVVEKLCWHFKPHGLYVFNYHRIGDENDTAFDPHLFSCTQEHFKEQLEFYKNNFEVINIETLNSLIHSNKKINKRLALITFDDGYLDNYLHAYPLLKAANLPACFFIATDFIDQQKVPWWDEIAWLLKNNELHQEFIKKWQLPNGFQTLDSREQIYLLLKKVKSDTKTTMEEKLIQIRMDLNIDERQVMPKEQLFMDWDMVREVSANGITIGSHTCSHRILSHLEEQEQTFEILQSKQKLETQLNGQPVRSFAYPVGGETSYNKSSTKCLEEFEYQMAFTFLPGINTRLNKNRFTLKRFAISDNCNVETLKSSLCLHFIKETLSASTE</sequence>
<keyword evidence="2" id="KW-0732">Signal</keyword>
<dbReference type="EMBL" id="CP136600">
    <property type="protein sequence ID" value="WOH36642.1"/>
    <property type="molecule type" value="Genomic_DNA"/>
</dbReference>
<gene>
    <name evidence="4" type="ORF">RI844_14865</name>
</gene>
<proteinExistence type="predicted"/>
<accession>A0ABZ0GL60</accession>
<dbReference type="Gene3D" id="3.20.20.370">
    <property type="entry name" value="Glycoside hydrolase/deacetylase"/>
    <property type="match status" value="1"/>
</dbReference>
<dbReference type="RefSeq" id="WP_348395454.1">
    <property type="nucleotide sequence ID" value="NZ_CP136600.1"/>
</dbReference>
<name>A0ABZ0GL60_9GAMM</name>
<dbReference type="SUPFAM" id="SSF88713">
    <property type="entry name" value="Glycoside hydrolase/deacetylase"/>
    <property type="match status" value="1"/>
</dbReference>
<dbReference type="InterPro" id="IPR011330">
    <property type="entry name" value="Glyco_hydro/deAcase_b/a-brl"/>
</dbReference>
<evidence type="ECO:0000259" key="3">
    <source>
        <dbReference type="PROSITE" id="PS51677"/>
    </source>
</evidence>
<keyword evidence="5" id="KW-1185">Reference proteome</keyword>
<dbReference type="Pfam" id="PF01522">
    <property type="entry name" value="Polysacc_deac_1"/>
    <property type="match status" value="1"/>
</dbReference>
<reference evidence="4 5" key="1">
    <citation type="submission" date="2023-09" db="EMBL/GenBank/DDBJ databases">
        <authorList>
            <person name="Qi X."/>
        </authorList>
    </citation>
    <scope>NUCLEOTIDE SEQUENCE [LARGE SCALE GENOMIC DNA]</scope>
    <source>
        <strain evidence="4 5">S1-1</strain>
    </source>
</reference>
<dbReference type="PANTHER" id="PTHR34216:SF3">
    <property type="entry name" value="POLY-BETA-1,6-N-ACETYL-D-GLUCOSAMINE N-DEACETYLASE"/>
    <property type="match status" value="1"/>
</dbReference>
<protein>
    <submittedName>
        <fullName evidence="4">Polysaccharide deacetylase family protein</fullName>
        <ecNumber evidence="4">3.-.-.-</ecNumber>
    </submittedName>
</protein>
<dbReference type="InterPro" id="IPR002509">
    <property type="entry name" value="NODB_dom"/>
</dbReference>
<dbReference type="PANTHER" id="PTHR34216">
    <property type="match status" value="1"/>
</dbReference>
<dbReference type="CDD" id="cd10918">
    <property type="entry name" value="CE4_NodB_like_5s_6s"/>
    <property type="match status" value="1"/>
</dbReference>
<feature type="domain" description="NodB homology" evidence="3">
    <location>
        <begin position="86"/>
        <end position="339"/>
    </location>
</feature>
<evidence type="ECO:0000313" key="4">
    <source>
        <dbReference type="EMBL" id="WOH36642.1"/>
    </source>
</evidence>
<dbReference type="PROSITE" id="PS51677">
    <property type="entry name" value="NODB"/>
    <property type="match status" value="1"/>
</dbReference>
<evidence type="ECO:0000256" key="1">
    <source>
        <dbReference type="ARBA" id="ARBA00004613"/>
    </source>
</evidence>
<dbReference type="GO" id="GO:0016787">
    <property type="term" value="F:hydrolase activity"/>
    <property type="evidence" value="ECO:0007669"/>
    <property type="project" value="UniProtKB-KW"/>
</dbReference>
<comment type="subcellular location">
    <subcellularLocation>
        <location evidence="1">Secreted</location>
    </subcellularLocation>
</comment>
<organism evidence="4 5">
    <name type="scientific">Thalassotalea fonticola</name>
    <dbReference type="NCBI Taxonomy" id="3065649"/>
    <lineage>
        <taxon>Bacteria</taxon>
        <taxon>Pseudomonadati</taxon>
        <taxon>Pseudomonadota</taxon>
        <taxon>Gammaproteobacteria</taxon>
        <taxon>Alteromonadales</taxon>
        <taxon>Colwelliaceae</taxon>
        <taxon>Thalassotalea</taxon>
    </lineage>
</organism>
<dbReference type="Proteomes" id="UP001301442">
    <property type="component" value="Chromosome"/>
</dbReference>